<dbReference type="STRING" id="1094558.ME5_01781"/>
<accession>J1JX91</accession>
<evidence type="ECO:0000313" key="2">
    <source>
        <dbReference type="EMBL" id="EJF89230.1"/>
    </source>
</evidence>
<evidence type="ECO:0000256" key="1">
    <source>
        <dbReference type="SAM" id="Coils"/>
    </source>
</evidence>
<dbReference type="Proteomes" id="UP000008952">
    <property type="component" value="Unassembled WGS sequence"/>
</dbReference>
<protein>
    <recommendedName>
        <fullName evidence="4">Flagellar export protein FliJ</fullName>
    </recommendedName>
</protein>
<dbReference type="PATRIC" id="fig|1094558.3.peg.1913"/>
<dbReference type="AlphaFoldDB" id="J1JX91"/>
<organism evidence="2 3">
    <name type="scientific">Bartonella tamiae Th239</name>
    <dbReference type="NCBI Taxonomy" id="1094558"/>
    <lineage>
        <taxon>Bacteria</taxon>
        <taxon>Pseudomonadati</taxon>
        <taxon>Pseudomonadota</taxon>
        <taxon>Alphaproteobacteria</taxon>
        <taxon>Hyphomicrobiales</taxon>
        <taxon>Bartonellaceae</taxon>
        <taxon>Bartonella</taxon>
    </lineage>
</organism>
<keyword evidence="1" id="KW-0175">Coiled coil</keyword>
<gene>
    <name evidence="2" type="ORF">ME5_01781</name>
</gene>
<comment type="caution">
    <text evidence="2">The sequence shown here is derived from an EMBL/GenBank/DDBJ whole genome shotgun (WGS) entry which is preliminary data.</text>
</comment>
<name>J1JX91_9HYPH</name>
<dbReference type="HOGENOM" id="CLU_158714_0_0_5"/>
<sequence>MRMKPRESVVRLKMFQVREKRRQISQLDVMMTEFERMANELETQILNEERKSGYTDVHHFAYPTFARAARLRRENLINSLQDLQIQKTNAEVALHDAQEELKRAQALEERDGKILADDEIVFVQRRSMIG</sequence>
<proteinExistence type="predicted"/>
<evidence type="ECO:0008006" key="4">
    <source>
        <dbReference type="Google" id="ProtNLM"/>
    </source>
</evidence>
<reference evidence="2 3" key="1">
    <citation type="submission" date="2012-03" db="EMBL/GenBank/DDBJ databases">
        <title>The Genome Sequence of Bartonella tamiae Th239.</title>
        <authorList>
            <consortium name="The Broad Institute Genome Sequencing Platform"/>
            <consortium name="The Broad Institute Genome Sequencing Center for Infectious Disease"/>
            <person name="Feldgarden M."/>
            <person name="Kirby J."/>
            <person name="Kosoy M."/>
            <person name="Birtles R."/>
            <person name="Probert W.S."/>
            <person name="Chiaraviglio L."/>
            <person name="Young S.K."/>
            <person name="Zeng Q."/>
            <person name="Gargeya S."/>
            <person name="Fitzgerald M."/>
            <person name="Haas B."/>
            <person name="Abouelleil A."/>
            <person name="Alvarado L."/>
            <person name="Arachchi H.M."/>
            <person name="Berlin A."/>
            <person name="Chapman S.B."/>
            <person name="Gearin G."/>
            <person name="Goldberg J."/>
            <person name="Griggs A."/>
            <person name="Gujja S."/>
            <person name="Hansen M."/>
            <person name="Heiman D."/>
            <person name="Howarth C."/>
            <person name="Larimer J."/>
            <person name="Lui A."/>
            <person name="MacDonald P.J.P."/>
            <person name="McCowen C."/>
            <person name="Montmayeur A."/>
            <person name="Murphy C."/>
            <person name="Neiman D."/>
            <person name="Pearson M."/>
            <person name="Priest M."/>
            <person name="Roberts A."/>
            <person name="Saif S."/>
            <person name="Shea T."/>
            <person name="Sisk P."/>
            <person name="Stolte C."/>
            <person name="Sykes S."/>
            <person name="Wortman J."/>
            <person name="Nusbaum C."/>
            <person name="Birren B."/>
        </authorList>
    </citation>
    <scope>NUCLEOTIDE SEQUENCE [LARGE SCALE GENOMIC DNA]</scope>
    <source>
        <strain evidence="2 3">Th239</strain>
    </source>
</reference>
<evidence type="ECO:0000313" key="3">
    <source>
        <dbReference type="Proteomes" id="UP000008952"/>
    </source>
</evidence>
<dbReference type="eggNOG" id="ENOG50323UI">
    <property type="taxonomic scope" value="Bacteria"/>
</dbReference>
<feature type="coiled-coil region" evidence="1">
    <location>
        <begin position="24"/>
        <end position="110"/>
    </location>
</feature>
<keyword evidence="3" id="KW-1185">Reference proteome</keyword>
<dbReference type="OrthoDB" id="7871364at2"/>
<dbReference type="EMBL" id="AIMB01000008">
    <property type="protein sequence ID" value="EJF89230.1"/>
    <property type="molecule type" value="Genomic_DNA"/>
</dbReference>